<evidence type="ECO:0000256" key="11">
    <source>
        <dbReference type="ARBA" id="ARBA00038960"/>
    </source>
</evidence>
<dbReference type="EMBL" id="HBIM01007630">
    <property type="protein sequence ID" value="CAE0408792.1"/>
    <property type="molecule type" value="Transcribed_RNA"/>
</dbReference>
<evidence type="ECO:0000256" key="2">
    <source>
        <dbReference type="ARBA" id="ARBA00001958"/>
    </source>
</evidence>
<comment type="function">
    <text evidence="10">Catalyzes the post-translational addition of a tyrosine to the C-terminal end of detyrosinated alpha-tubulin.</text>
</comment>
<dbReference type="InterPro" id="IPR004344">
    <property type="entry name" value="TTL/TTLL_fam"/>
</dbReference>
<dbReference type="EC" id="6.3.2.25" evidence="11"/>
<evidence type="ECO:0000256" key="13">
    <source>
        <dbReference type="ARBA" id="ARBA00047950"/>
    </source>
</evidence>
<evidence type="ECO:0000256" key="14">
    <source>
        <dbReference type="SAM" id="MobiDB-lite"/>
    </source>
</evidence>
<evidence type="ECO:0000256" key="4">
    <source>
        <dbReference type="ARBA" id="ARBA00011245"/>
    </source>
</evidence>
<keyword evidence="8" id="KW-0460">Magnesium</keyword>
<evidence type="ECO:0000256" key="1">
    <source>
        <dbReference type="ARBA" id="ARBA00001946"/>
    </source>
</evidence>
<comment type="similarity">
    <text evidence="3">Belongs to the tubulin--tyrosine ligase family.</text>
</comment>
<keyword evidence="5" id="KW-0436">Ligase</keyword>
<comment type="subunit">
    <text evidence="4">Monomer.</text>
</comment>
<evidence type="ECO:0000256" key="12">
    <source>
        <dbReference type="ARBA" id="ARBA00041021"/>
    </source>
</evidence>
<comment type="catalytic activity">
    <reaction evidence="13">
        <text>C-terminal L-alpha-aminoacyl-L-glutamyl-L-glutamyl-[tubulin] + L-tyrosine + ATP = C-terminal L-alpha-aminoacyl-L-glutamyl-L-glutamyl-L-tyrosyl-[tubulin] + ADP + phosphate + H(+)</text>
        <dbReference type="Rhea" id="RHEA:17605"/>
        <dbReference type="Rhea" id="RHEA-COMP:16434"/>
        <dbReference type="Rhea" id="RHEA-COMP:16435"/>
        <dbReference type="ChEBI" id="CHEBI:15378"/>
        <dbReference type="ChEBI" id="CHEBI:30616"/>
        <dbReference type="ChEBI" id="CHEBI:43474"/>
        <dbReference type="ChEBI" id="CHEBI:58315"/>
        <dbReference type="ChEBI" id="CHEBI:149554"/>
        <dbReference type="ChEBI" id="CHEBI:149555"/>
        <dbReference type="ChEBI" id="CHEBI:456216"/>
        <dbReference type="EC" id="6.3.2.25"/>
    </reaction>
</comment>
<sequence>MDQQQQQQQQEEDEDIPPPPPPLVFPVIDVWNNKEHEYDIHYVTGKPWTWVMNAVKTEDMHAADDAAALPLAQQQSTTAAAAAMMTPTSRAGRRRTQQQRNKTDVPATLRIEVVERTSGRGVVVVVAWHGTSSAFDGLEDKDALVRTIQRCRVPESQISPASVLITWDVSLEECRNVIGKRLPTLASNTEERPFAVLKEPMGSQGKGIYFVRDVDEIHQIVDQHHQRARAEPDVLDALIASKNRIPSWVLQAEVTPCLLIRNGRKFHIRSYVVIVERPENDEVLDLYIYQQHEARIAGVPVNAAAPDGNEEQGGAQRNRLAHITNGALSSQTERSLMSMEPELQPYQNSLDIFIAETFAKHLLPDISRRVQQHPPPTLPIREFAVAGLDLMLTTDGRWYLLEVNVHPGAPTQPMAESNPAFAEHMKTFWKSLIDLVAGKSVAGFQDAFAVLEQAGITN</sequence>
<keyword evidence="7" id="KW-0067">ATP-binding</keyword>
<evidence type="ECO:0000256" key="9">
    <source>
        <dbReference type="ARBA" id="ARBA00022958"/>
    </source>
</evidence>
<dbReference type="PANTHER" id="PTHR46570:SF1">
    <property type="entry name" value="TUBULIN--TYROSINE LIGASE"/>
    <property type="match status" value="1"/>
</dbReference>
<reference evidence="15" key="1">
    <citation type="submission" date="2021-01" db="EMBL/GenBank/DDBJ databases">
        <authorList>
            <person name="Corre E."/>
            <person name="Pelletier E."/>
            <person name="Niang G."/>
            <person name="Scheremetjew M."/>
            <person name="Finn R."/>
            <person name="Kale V."/>
            <person name="Holt S."/>
            <person name="Cochrane G."/>
            <person name="Meng A."/>
            <person name="Brown T."/>
            <person name="Cohen L."/>
        </authorList>
    </citation>
    <scope>NUCLEOTIDE SEQUENCE</scope>
    <source>
        <strain evidence="15">CCMP127</strain>
    </source>
</reference>
<keyword evidence="6" id="KW-0547">Nucleotide-binding</keyword>
<dbReference type="InterPro" id="IPR052492">
    <property type="entry name" value="Tubulin-tyrosine_ligase"/>
</dbReference>
<keyword evidence="9" id="KW-0630">Potassium</keyword>
<comment type="cofactor">
    <cofactor evidence="1">
        <name>Mg(2+)</name>
        <dbReference type="ChEBI" id="CHEBI:18420"/>
    </cofactor>
</comment>
<feature type="region of interest" description="Disordered" evidence="14">
    <location>
        <begin position="1"/>
        <end position="23"/>
    </location>
</feature>
<dbReference type="GO" id="GO:0000226">
    <property type="term" value="P:microtubule cytoskeleton organization"/>
    <property type="evidence" value="ECO:0007669"/>
    <property type="project" value="TreeGrafter"/>
</dbReference>
<evidence type="ECO:0000256" key="3">
    <source>
        <dbReference type="ARBA" id="ARBA00006820"/>
    </source>
</evidence>
<dbReference type="Pfam" id="PF03133">
    <property type="entry name" value="TTL"/>
    <property type="match status" value="1"/>
</dbReference>
<evidence type="ECO:0000256" key="5">
    <source>
        <dbReference type="ARBA" id="ARBA00022598"/>
    </source>
</evidence>
<dbReference type="GO" id="GO:0004835">
    <property type="term" value="F:tubulin-tyrosine ligase activity"/>
    <property type="evidence" value="ECO:0007669"/>
    <property type="project" value="UniProtKB-EC"/>
</dbReference>
<dbReference type="SUPFAM" id="SSF56059">
    <property type="entry name" value="Glutathione synthetase ATP-binding domain-like"/>
    <property type="match status" value="1"/>
</dbReference>
<protein>
    <recommendedName>
        <fullName evidence="12">Tubulin--tyrosine ligase</fullName>
        <ecNumber evidence="11">6.3.2.25</ecNumber>
    </recommendedName>
</protein>
<accession>A0A7S3P6Q6</accession>
<evidence type="ECO:0000256" key="6">
    <source>
        <dbReference type="ARBA" id="ARBA00022741"/>
    </source>
</evidence>
<proteinExistence type="inferred from homology"/>
<evidence type="ECO:0000313" key="15">
    <source>
        <dbReference type="EMBL" id="CAE0408792.1"/>
    </source>
</evidence>
<dbReference type="AlphaFoldDB" id="A0A7S3P6Q6"/>
<organism evidence="15">
    <name type="scientific">Amphora coffeiformis</name>
    <dbReference type="NCBI Taxonomy" id="265554"/>
    <lineage>
        <taxon>Eukaryota</taxon>
        <taxon>Sar</taxon>
        <taxon>Stramenopiles</taxon>
        <taxon>Ochrophyta</taxon>
        <taxon>Bacillariophyta</taxon>
        <taxon>Bacillariophyceae</taxon>
        <taxon>Bacillariophycidae</taxon>
        <taxon>Thalassiophysales</taxon>
        <taxon>Catenulaceae</taxon>
        <taxon>Amphora</taxon>
    </lineage>
</organism>
<dbReference type="GO" id="GO:0005876">
    <property type="term" value="C:spindle microtubule"/>
    <property type="evidence" value="ECO:0007669"/>
    <property type="project" value="TreeGrafter"/>
</dbReference>
<comment type="cofactor">
    <cofactor evidence="2">
        <name>K(+)</name>
        <dbReference type="ChEBI" id="CHEBI:29103"/>
    </cofactor>
</comment>
<dbReference type="Gene3D" id="3.30.470.20">
    <property type="entry name" value="ATP-grasp fold, B domain"/>
    <property type="match status" value="1"/>
</dbReference>
<name>A0A7S3P6Q6_9STRA</name>
<gene>
    <name evidence="15" type="ORF">ACOF00016_LOCUS6502</name>
</gene>
<evidence type="ECO:0000256" key="10">
    <source>
        <dbReference type="ARBA" id="ARBA00037791"/>
    </source>
</evidence>
<evidence type="ECO:0000256" key="7">
    <source>
        <dbReference type="ARBA" id="ARBA00022840"/>
    </source>
</evidence>
<evidence type="ECO:0000256" key="8">
    <source>
        <dbReference type="ARBA" id="ARBA00022842"/>
    </source>
</evidence>
<dbReference type="GO" id="GO:0005524">
    <property type="term" value="F:ATP binding"/>
    <property type="evidence" value="ECO:0007669"/>
    <property type="project" value="UniProtKB-KW"/>
</dbReference>
<dbReference type="PANTHER" id="PTHR46570">
    <property type="entry name" value="TUBULIN--TYROSINE LIGASE"/>
    <property type="match status" value="1"/>
</dbReference>